<dbReference type="RefSeq" id="YP_009256654.1">
    <property type="nucleotide sequence ID" value="NC_030313.1"/>
</dbReference>
<dbReference type="GO" id="GO:0006351">
    <property type="term" value="P:DNA-templated transcription"/>
    <property type="evidence" value="ECO:0007669"/>
    <property type="project" value="InterPro"/>
</dbReference>
<dbReference type="Pfam" id="PF04983">
    <property type="entry name" value="RNA_pol_Rpb1_3"/>
    <property type="match status" value="1"/>
</dbReference>
<dbReference type="GO" id="GO:0003677">
    <property type="term" value="F:DNA binding"/>
    <property type="evidence" value="ECO:0007669"/>
    <property type="project" value="InterPro"/>
</dbReference>
<evidence type="ECO:0000256" key="5">
    <source>
        <dbReference type="ARBA" id="ARBA00022695"/>
    </source>
</evidence>
<keyword evidence="11" id="KW-0150">Chloroplast</keyword>
<comment type="catalytic activity">
    <reaction evidence="7 8">
        <text>RNA(n) + a ribonucleoside 5'-triphosphate = RNA(n+1) + diphosphate</text>
        <dbReference type="Rhea" id="RHEA:21248"/>
        <dbReference type="Rhea" id="RHEA-COMP:14527"/>
        <dbReference type="Rhea" id="RHEA-COMP:17342"/>
        <dbReference type="ChEBI" id="CHEBI:33019"/>
        <dbReference type="ChEBI" id="CHEBI:61557"/>
        <dbReference type="ChEBI" id="CHEBI:140395"/>
        <dbReference type="EC" id="2.7.7.6"/>
    </reaction>
</comment>
<dbReference type="SUPFAM" id="SSF64484">
    <property type="entry name" value="beta and beta-prime subunits of DNA dependent RNA-polymerase"/>
    <property type="match status" value="1"/>
</dbReference>
<dbReference type="InterPro" id="IPR000722">
    <property type="entry name" value="RNA_pol_asu"/>
</dbReference>
<dbReference type="InterPro" id="IPR007080">
    <property type="entry name" value="RNA_pol_Rpb1_1"/>
</dbReference>
<dbReference type="Pfam" id="PF04997">
    <property type="entry name" value="RNA_pol_Rpb1_1"/>
    <property type="match status" value="1"/>
</dbReference>
<dbReference type="PANTHER" id="PTHR19376">
    <property type="entry name" value="DNA-DIRECTED RNA POLYMERASE"/>
    <property type="match status" value="1"/>
</dbReference>
<evidence type="ECO:0000256" key="3">
    <source>
        <dbReference type="ARBA" id="ARBA00022478"/>
    </source>
</evidence>
<dbReference type="InterPro" id="IPR044893">
    <property type="entry name" value="RNA_pol_Rpb1_clamp_domain"/>
</dbReference>
<evidence type="ECO:0000256" key="1">
    <source>
        <dbReference type="ARBA" id="ARBA00004026"/>
    </source>
</evidence>
<evidence type="ECO:0000256" key="6">
    <source>
        <dbReference type="ARBA" id="ARBA00023163"/>
    </source>
</evidence>
<feature type="domain" description="RNA polymerase N-terminal" evidence="10">
    <location>
        <begin position="291"/>
        <end position="576"/>
    </location>
</feature>
<keyword evidence="9" id="KW-1133">Transmembrane helix</keyword>
<keyword evidence="11" id="KW-0934">Plastid</keyword>
<dbReference type="EMBL" id="KU646490">
    <property type="protein sequence ID" value="ANI25407.1"/>
    <property type="molecule type" value="Genomic_DNA"/>
</dbReference>
<evidence type="ECO:0000256" key="4">
    <source>
        <dbReference type="ARBA" id="ARBA00022679"/>
    </source>
</evidence>
<evidence type="ECO:0000256" key="9">
    <source>
        <dbReference type="SAM" id="Phobius"/>
    </source>
</evidence>
<dbReference type="GeneID" id="27986506"/>
<dbReference type="InterPro" id="IPR006592">
    <property type="entry name" value="RNA_pol_N"/>
</dbReference>
<keyword evidence="9" id="KW-0472">Membrane</keyword>
<gene>
    <name evidence="11" type="primary">rpoC1</name>
</gene>
<name>A0A191T4U5_9VIRI</name>
<evidence type="ECO:0000256" key="8">
    <source>
        <dbReference type="RuleBase" id="RU004279"/>
    </source>
</evidence>
<keyword evidence="9" id="KW-0812">Transmembrane</keyword>
<comment type="similarity">
    <text evidence="2">Belongs to the RNA polymerase beta' chain family. RpoC1 subfamily.</text>
</comment>
<reference evidence="11" key="1">
    <citation type="journal article" date="2016" name="Front. Plant Sci.">
        <title>Comparative Chloroplast Genome Analyses of Streptophyte Green Algae Uncover Major Structural Alterations in the Klebsormidiophyceae, Coleochaetophyceae and Zygnematophyceae.</title>
        <authorList>
            <person name="Lemieux C."/>
            <person name="Otis C."/>
            <person name="Turmel M."/>
        </authorList>
    </citation>
    <scope>NUCLEOTIDE SEQUENCE</scope>
</reference>
<organism evidence="11">
    <name type="scientific">Entransia fimbriata</name>
    <dbReference type="NCBI Taxonomy" id="130991"/>
    <lineage>
        <taxon>Eukaryota</taxon>
        <taxon>Viridiplantae</taxon>
        <taxon>Streptophyta</taxon>
        <taxon>Klebsormidiophyceae</taxon>
        <taxon>Entransiales</taxon>
        <taxon>Entransiaceae</taxon>
        <taxon>Entransia</taxon>
    </lineage>
</organism>
<keyword evidence="5 8" id="KW-0548">Nucleotidyltransferase</keyword>
<evidence type="ECO:0000259" key="10">
    <source>
        <dbReference type="SMART" id="SM00663"/>
    </source>
</evidence>
<dbReference type="Gene3D" id="1.10.274.100">
    <property type="entry name" value="RNA polymerase Rpb1, domain 3"/>
    <property type="match status" value="1"/>
</dbReference>
<dbReference type="GO" id="GO:0000428">
    <property type="term" value="C:DNA-directed RNA polymerase complex"/>
    <property type="evidence" value="ECO:0007669"/>
    <property type="project" value="UniProtKB-KW"/>
</dbReference>
<evidence type="ECO:0000256" key="7">
    <source>
        <dbReference type="ARBA" id="ARBA00048552"/>
    </source>
</evidence>
<dbReference type="InterPro" id="IPR042102">
    <property type="entry name" value="RNA_pol_Rpb1_3_sf"/>
</dbReference>
<dbReference type="EC" id="2.7.7.6" evidence="8"/>
<dbReference type="GO" id="GO:0003899">
    <property type="term" value="F:DNA-directed RNA polymerase activity"/>
    <property type="evidence" value="ECO:0007669"/>
    <property type="project" value="UniProtKB-EC"/>
</dbReference>
<protein>
    <recommendedName>
        <fullName evidence="8">DNA-directed RNA polymerase subunit</fullName>
        <ecNumber evidence="8">2.7.7.6</ecNumber>
    </recommendedName>
</protein>
<keyword evidence="6 8" id="KW-0804">Transcription</keyword>
<dbReference type="PANTHER" id="PTHR19376:SF54">
    <property type="entry name" value="DNA-DIRECTED RNA POLYMERASE SUBUNIT BETA"/>
    <property type="match status" value="1"/>
</dbReference>
<evidence type="ECO:0000313" key="11">
    <source>
        <dbReference type="EMBL" id="ANI25407.1"/>
    </source>
</evidence>
<dbReference type="InterPro" id="IPR045867">
    <property type="entry name" value="DNA-dir_RpoC_beta_prime"/>
</dbReference>
<keyword evidence="3 8" id="KW-0240">DNA-directed RNA polymerase</keyword>
<dbReference type="AlphaFoldDB" id="A0A191T4U5"/>
<dbReference type="Pfam" id="PF00623">
    <property type="entry name" value="RNA_pol_Rpb1_2"/>
    <property type="match status" value="1"/>
</dbReference>
<keyword evidence="4 8" id="KW-0808">Transferase</keyword>
<feature type="transmembrane region" description="Helical" evidence="9">
    <location>
        <begin position="114"/>
        <end position="131"/>
    </location>
</feature>
<geneLocation type="chloroplast" evidence="11"/>
<dbReference type="Gene3D" id="1.10.40.90">
    <property type="match status" value="1"/>
</dbReference>
<accession>A0A191T4U5</accession>
<dbReference type="SMART" id="SM00663">
    <property type="entry name" value="RPOLA_N"/>
    <property type="match status" value="1"/>
</dbReference>
<proteinExistence type="inferred from homology"/>
<sequence>MKEKNMMRYKQDDQYQYLKIGLASPMTIRKWCQRELPNEKIVGKIIQPQTLHYDTHKPVQDGLFCERIFGPIKDWQCGCGIFHYLSSKQQNSRIEICETCEVEITKAQIRRYRMGYIQLIIPVVHTWYLAVKPNPLVSFLALKLTKIQNLTYYQSCIVVPPPHQLNLLFRDDFFSRFEFNKIRNFLGLETMINLRVREVGVGAEALSKLLIRINPLQLKRKLLQEWDILDRLQFKLQLLQECNILKNYYISDKSDEEKIRSDKEKIKKHKNMLIRAINFCHYFYKGQTSPSWMIFSMLPVLPPDLRPMIHLSGDKLIASDLNELYRKVLYRNMMLSDNLQNTIFCKAMPGIIIEGSEQLLQNTIDVLIKTGIKQKPYPINQKPLRSLSNLLEGKRGRFRQNLLGKRVDYSARSVIVVGPNLKMNQCGLPIEIAVELFQPFIIRKLINLQLAQTIKKAKEIFHHPNKKAIIIEIVKGIIKDHLLLLNRAPTLHRLGVQAFQPILTTGKAITLHPLVCTAFNADFDGDQMAVHLPLSNRAQSEALILMLSSFNLISPATGDAIITPSQDIVLGLYSLTDNHNRFFIRNYCKYQPKKWSNTLLPTKIYFPYFQKDKNAIQAYVQKQIDWKADIWINIFNNTNPVLLANNKLPLSIQCESMGNILKIYYDWQIRKNKNNQILSKYLRTTVGRIILHNKCFFH</sequence>
<dbReference type="InterPro" id="IPR007066">
    <property type="entry name" value="RNA_pol_Rpb1_3"/>
</dbReference>
<comment type="function">
    <text evidence="1 8">DNA-dependent RNA polymerase catalyzes the transcription of DNA into RNA using the four ribonucleoside triphosphates as substrates.</text>
</comment>
<dbReference type="Gene3D" id="2.40.40.20">
    <property type="match status" value="1"/>
</dbReference>
<dbReference type="Gene3D" id="4.10.860.120">
    <property type="entry name" value="RNA polymerase II, clamp domain"/>
    <property type="match status" value="1"/>
</dbReference>
<evidence type="ECO:0000256" key="2">
    <source>
        <dbReference type="ARBA" id="ARBA00007207"/>
    </source>
</evidence>